<dbReference type="EMBL" id="CAJVRL010000065">
    <property type="protein sequence ID" value="CAG8955743.1"/>
    <property type="molecule type" value="Genomic_DNA"/>
</dbReference>
<comment type="similarity">
    <text evidence="2">Belongs to the major facilitator superfamily. TCR/Tet family.</text>
</comment>
<comment type="caution">
    <text evidence="9">The sequence shown here is derived from an EMBL/GenBank/DDBJ whole genome shotgun (WGS) entry which is preliminary data.</text>
</comment>
<evidence type="ECO:0000256" key="6">
    <source>
        <dbReference type="ARBA" id="ARBA00023136"/>
    </source>
</evidence>
<organism evidence="9 10">
    <name type="scientific">Hymenoscyphus fraxineus</name>
    <dbReference type="NCBI Taxonomy" id="746836"/>
    <lineage>
        <taxon>Eukaryota</taxon>
        <taxon>Fungi</taxon>
        <taxon>Dikarya</taxon>
        <taxon>Ascomycota</taxon>
        <taxon>Pezizomycotina</taxon>
        <taxon>Leotiomycetes</taxon>
        <taxon>Helotiales</taxon>
        <taxon>Helotiaceae</taxon>
        <taxon>Hymenoscyphus</taxon>
    </lineage>
</organism>
<evidence type="ECO:0000256" key="4">
    <source>
        <dbReference type="ARBA" id="ARBA00022692"/>
    </source>
</evidence>
<name>A0A9N9KZU0_9HELO</name>
<feature type="transmembrane region" description="Helical" evidence="7">
    <location>
        <begin position="93"/>
        <end position="111"/>
    </location>
</feature>
<evidence type="ECO:0000256" key="1">
    <source>
        <dbReference type="ARBA" id="ARBA00004141"/>
    </source>
</evidence>
<feature type="transmembrane region" description="Helical" evidence="7">
    <location>
        <begin position="524"/>
        <end position="546"/>
    </location>
</feature>
<dbReference type="PANTHER" id="PTHR23501:SF12">
    <property type="entry name" value="MAJOR FACILITATOR SUPERFAMILY (MFS) PROFILE DOMAIN-CONTAINING PROTEIN-RELATED"/>
    <property type="match status" value="1"/>
</dbReference>
<feature type="transmembrane region" description="Helical" evidence="7">
    <location>
        <begin position="148"/>
        <end position="169"/>
    </location>
</feature>
<dbReference type="AlphaFoldDB" id="A0A9N9KZU0"/>
<evidence type="ECO:0000259" key="8">
    <source>
        <dbReference type="PROSITE" id="PS50850"/>
    </source>
</evidence>
<keyword evidence="4 7" id="KW-0812">Transmembrane</keyword>
<keyword evidence="5 7" id="KW-1133">Transmembrane helix</keyword>
<dbReference type="PANTHER" id="PTHR23501">
    <property type="entry name" value="MAJOR FACILITATOR SUPERFAMILY"/>
    <property type="match status" value="1"/>
</dbReference>
<feature type="transmembrane region" description="Helical" evidence="7">
    <location>
        <begin position="282"/>
        <end position="303"/>
    </location>
</feature>
<dbReference type="Pfam" id="PF07690">
    <property type="entry name" value="MFS_1"/>
    <property type="match status" value="1"/>
</dbReference>
<feature type="domain" description="Major facilitator superfamily (MFS) profile" evidence="8">
    <location>
        <begin position="58"/>
        <end position="551"/>
    </location>
</feature>
<feature type="transmembrane region" description="Helical" evidence="7">
    <location>
        <begin position="250"/>
        <end position="270"/>
    </location>
</feature>
<keyword evidence="10" id="KW-1185">Reference proteome</keyword>
<dbReference type="OrthoDB" id="10021397at2759"/>
<keyword evidence="3" id="KW-0813">Transport</keyword>
<evidence type="ECO:0000256" key="2">
    <source>
        <dbReference type="ARBA" id="ARBA00007520"/>
    </source>
</evidence>
<dbReference type="PROSITE" id="PS50850">
    <property type="entry name" value="MFS"/>
    <property type="match status" value="1"/>
</dbReference>
<reference evidence="9" key="1">
    <citation type="submission" date="2021-07" db="EMBL/GenBank/DDBJ databases">
        <authorList>
            <person name="Durling M."/>
        </authorList>
    </citation>
    <scope>NUCLEOTIDE SEQUENCE</scope>
</reference>
<dbReference type="InterPro" id="IPR020846">
    <property type="entry name" value="MFS_dom"/>
</dbReference>
<evidence type="ECO:0000313" key="10">
    <source>
        <dbReference type="Proteomes" id="UP000696280"/>
    </source>
</evidence>
<feature type="transmembrane region" description="Helical" evidence="7">
    <location>
        <begin position="355"/>
        <end position="377"/>
    </location>
</feature>
<dbReference type="InterPro" id="IPR011701">
    <property type="entry name" value="MFS"/>
</dbReference>
<dbReference type="Proteomes" id="UP000696280">
    <property type="component" value="Unassembled WGS sequence"/>
</dbReference>
<dbReference type="GO" id="GO:0022857">
    <property type="term" value="F:transmembrane transporter activity"/>
    <property type="evidence" value="ECO:0007669"/>
    <property type="project" value="InterPro"/>
</dbReference>
<feature type="transmembrane region" description="Helical" evidence="7">
    <location>
        <begin position="323"/>
        <end position="343"/>
    </location>
</feature>
<protein>
    <recommendedName>
        <fullName evidence="8">Major facilitator superfamily (MFS) profile domain-containing protein</fullName>
    </recommendedName>
</protein>
<evidence type="ECO:0000313" key="9">
    <source>
        <dbReference type="EMBL" id="CAG8955743.1"/>
    </source>
</evidence>
<feature type="transmembrane region" description="Helical" evidence="7">
    <location>
        <begin position="389"/>
        <end position="408"/>
    </location>
</feature>
<sequence>MLRNRLRERFRALQISYTMTTAVESDLEKVPSSEDALQSPVAEANDERQLTGPRWALFVVSTLTAIFVYSLDNTIVANIVPIVVNELDGIDKLAWLSVGFMIGGMATILPFGKLYAIYDSKWVYIFSTIVFMAASALCGAAPSMEAEIIGRVIAGAGGNGMYFGLLALLSIHTTARERPQYLSFTGLVWGLGTVLGPVVGGAFAQVNWRWGFYINLLFGAVLLPTYFVVIPSAPPLPDKTQKQKIVMLDWTGIFISIGAMVTLVIAINMGGVEYTWNSGASIALFVVTGALWIAFGVQQVFCIWTDKKTRLFPVHLLSQQMPVLLFIACASVATVAYVSVYYIPLYFQFTRGDDALFTAVRLLPFICLLITFIPMSGFFMSKWGWFKPWYLGGSIAALITGALMAHYVDRTTPVGIFYVIELFLGAGAGAYTQSSFAVIQAVLPAEEGGNGLALMLIAQLGGMTLGLSVSGAVFVNTAISGLTNALPSVAHKELSKLVAGASNGFIKTLSPEMRTLALDVIVGAWQKTFICVYVGAAVSLVVTIFMKNTKANITASAGGG</sequence>
<dbReference type="Gene3D" id="1.20.1250.20">
    <property type="entry name" value="MFS general substrate transporter like domains"/>
    <property type="match status" value="1"/>
</dbReference>
<dbReference type="InterPro" id="IPR036259">
    <property type="entry name" value="MFS_trans_sf"/>
</dbReference>
<feature type="transmembrane region" description="Helical" evidence="7">
    <location>
        <begin position="181"/>
        <end position="204"/>
    </location>
</feature>
<comment type="subcellular location">
    <subcellularLocation>
        <location evidence="1">Membrane</location>
        <topology evidence="1">Multi-pass membrane protein</topology>
    </subcellularLocation>
</comment>
<evidence type="ECO:0000256" key="5">
    <source>
        <dbReference type="ARBA" id="ARBA00022989"/>
    </source>
</evidence>
<feature type="transmembrane region" description="Helical" evidence="7">
    <location>
        <begin position="210"/>
        <end position="229"/>
    </location>
</feature>
<evidence type="ECO:0000256" key="3">
    <source>
        <dbReference type="ARBA" id="ARBA00022448"/>
    </source>
</evidence>
<feature type="transmembrane region" description="Helical" evidence="7">
    <location>
        <begin position="452"/>
        <end position="475"/>
    </location>
</feature>
<dbReference type="GO" id="GO:0005886">
    <property type="term" value="C:plasma membrane"/>
    <property type="evidence" value="ECO:0007669"/>
    <property type="project" value="TreeGrafter"/>
</dbReference>
<feature type="transmembrane region" description="Helical" evidence="7">
    <location>
        <begin position="123"/>
        <end position="142"/>
    </location>
</feature>
<feature type="transmembrane region" description="Helical" evidence="7">
    <location>
        <begin position="55"/>
        <end position="81"/>
    </location>
</feature>
<keyword evidence="6 7" id="KW-0472">Membrane</keyword>
<accession>A0A9N9KZU0</accession>
<gene>
    <name evidence="9" type="ORF">HYFRA_00011009</name>
</gene>
<proteinExistence type="inferred from homology"/>
<evidence type="ECO:0000256" key="7">
    <source>
        <dbReference type="SAM" id="Phobius"/>
    </source>
</evidence>
<dbReference type="SUPFAM" id="SSF103473">
    <property type="entry name" value="MFS general substrate transporter"/>
    <property type="match status" value="1"/>
</dbReference>